<dbReference type="EMBL" id="JRHA01000005">
    <property type="protein sequence ID" value="PQK15552.1"/>
    <property type="molecule type" value="Genomic_DNA"/>
</dbReference>
<keyword evidence="4" id="KW-1133">Transmembrane helix</keyword>
<evidence type="ECO:0000256" key="3">
    <source>
        <dbReference type="ARBA" id="ARBA00022679"/>
    </source>
</evidence>
<dbReference type="InterPro" id="IPR002654">
    <property type="entry name" value="Glyco_trans_25"/>
</dbReference>
<evidence type="ECO:0000313" key="7">
    <source>
        <dbReference type="Proteomes" id="UP000237441"/>
    </source>
</evidence>
<keyword evidence="4" id="KW-0812">Transmembrane</keyword>
<keyword evidence="3" id="KW-0808">Transferase</keyword>
<gene>
    <name evidence="6" type="ORF">BB8028_0005g10640</name>
</gene>
<name>A0A2S7YI69_BEABA</name>
<proteinExistence type="inferred from homology"/>
<dbReference type="AlphaFoldDB" id="A0A2S7YI69"/>
<dbReference type="GO" id="GO:0016740">
    <property type="term" value="F:transferase activity"/>
    <property type="evidence" value="ECO:0007669"/>
    <property type="project" value="UniProtKB-KW"/>
</dbReference>
<feature type="transmembrane region" description="Helical" evidence="4">
    <location>
        <begin position="20"/>
        <end position="39"/>
    </location>
</feature>
<protein>
    <recommendedName>
        <fullName evidence="5">Glycosyl transferase family 25 domain-containing protein</fullName>
    </recommendedName>
</protein>
<keyword evidence="2" id="KW-0328">Glycosyltransferase</keyword>
<reference evidence="6 7" key="1">
    <citation type="submission" date="2016-07" db="EMBL/GenBank/DDBJ databases">
        <title>Comparative genomics of the entomopathogenic fungus Beauveria bassiana.</title>
        <authorList>
            <person name="Valero Jimenez C.A."/>
            <person name="Zwaan B.J."/>
            <person name="Van Kan J.A."/>
            <person name="Takken W."/>
            <person name="Debets A.J."/>
            <person name="Schoustra S.E."/>
            <person name="Koenraadt C.J."/>
        </authorList>
    </citation>
    <scope>NUCLEOTIDE SEQUENCE [LARGE SCALE GENOMIC DNA]</scope>
    <source>
        <strain evidence="6 7">ARSEF 8028</strain>
    </source>
</reference>
<feature type="domain" description="Glycosyl transferase family 25" evidence="5">
    <location>
        <begin position="80"/>
        <end position="190"/>
    </location>
</feature>
<evidence type="ECO:0000259" key="5">
    <source>
        <dbReference type="Pfam" id="PF01755"/>
    </source>
</evidence>
<dbReference type="CDD" id="cd06532">
    <property type="entry name" value="Glyco_transf_25"/>
    <property type="match status" value="1"/>
</dbReference>
<dbReference type="OrthoDB" id="47375at2759"/>
<sequence length="403" mass="44732">MKMPPTGLIYSIVARIRIQCLLIALFFLCGAAIFSISFFTRYSESFQLPFVSSDERLRVLPTDNSSKGGKGGNSTLGFDAIYYINLPHRYDRLDALSLQSYLSDIDIVESLAVDGDTLRDDGLPPMKDLDSLSKGAKGCWRAHANIWAKMLRDKTQSVLVIEADATWDIHIRKISEIAADHVSQYILHNNMTRLPTQLVQNFSDTSVATPPPRSPADPWLREYWDVLSLGACHESVPKQNSTANIIYRDPHAPTGITFAGQELHRERAIYAASSMICTTAYAVSLTGAAKLLLRSALNLDAPVDLLMSQMIGEGKLQTLSVFPPIMGQWTYVNNIGMNERGSNSDILGNSDNSNNDSGDMTGWDDAMSAHNIWKTKDYHENTAFEEMALQVAWKHIFSSELSS</sequence>
<dbReference type="PANTHER" id="PTHR10730:SF53">
    <property type="entry name" value="GLYCOSYLTRANSFERASE 25 FAMILY MEMBER"/>
    <property type="match status" value="1"/>
</dbReference>
<dbReference type="InterPro" id="IPR050757">
    <property type="entry name" value="Collagen_mod_GT25"/>
</dbReference>
<comment type="caution">
    <text evidence="6">The sequence shown here is derived from an EMBL/GenBank/DDBJ whole genome shotgun (WGS) entry which is preliminary data.</text>
</comment>
<dbReference type="Pfam" id="PF01755">
    <property type="entry name" value="Glyco_transf_25"/>
    <property type="match status" value="1"/>
</dbReference>
<comment type="similarity">
    <text evidence="1">Belongs to the glycosyltransferase 25 family.</text>
</comment>
<keyword evidence="4" id="KW-0472">Membrane</keyword>
<organism evidence="6 7">
    <name type="scientific">Beauveria bassiana</name>
    <name type="common">White muscardine disease fungus</name>
    <name type="synonym">Tritirachium shiotae</name>
    <dbReference type="NCBI Taxonomy" id="176275"/>
    <lineage>
        <taxon>Eukaryota</taxon>
        <taxon>Fungi</taxon>
        <taxon>Dikarya</taxon>
        <taxon>Ascomycota</taxon>
        <taxon>Pezizomycotina</taxon>
        <taxon>Sordariomycetes</taxon>
        <taxon>Hypocreomycetidae</taxon>
        <taxon>Hypocreales</taxon>
        <taxon>Cordycipitaceae</taxon>
        <taxon>Beauveria</taxon>
    </lineage>
</organism>
<dbReference type="Proteomes" id="UP000237441">
    <property type="component" value="Unassembled WGS sequence"/>
</dbReference>
<dbReference type="PANTHER" id="PTHR10730">
    <property type="entry name" value="PROCOLLAGEN-LYSINE,2-OXOGLUTARATE 5-DIOXYGENASE/GLYCOSYLTRANSFERASE 25 FAMILY MEMBER"/>
    <property type="match status" value="1"/>
</dbReference>
<evidence type="ECO:0000256" key="4">
    <source>
        <dbReference type="SAM" id="Phobius"/>
    </source>
</evidence>
<evidence type="ECO:0000256" key="2">
    <source>
        <dbReference type="ARBA" id="ARBA00022676"/>
    </source>
</evidence>
<evidence type="ECO:0000256" key="1">
    <source>
        <dbReference type="ARBA" id="ARBA00006721"/>
    </source>
</evidence>
<accession>A0A2S7YI69</accession>
<evidence type="ECO:0000313" key="6">
    <source>
        <dbReference type="EMBL" id="PQK15552.1"/>
    </source>
</evidence>